<dbReference type="PANTHER" id="PTHR43016:SF13">
    <property type="entry name" value="PRESEQUENCE PROTEASE, MITOCHONDRIAL"/>
    <property type="match status" value="1"/>
</dbReference>
<gene>
    <name evidence="2" type="ORF">NCTC11224_00248</name>
</gene>
<dbReference type="EMBL" id="UAVW01000001">
    <property type="protein sequence ID" value="SQB03878.1"/>
    <property type="molecule type" value="Genomic_DNA"/>
</dbReference>
<evidence type="ECO:0000259" key="1">
    <source>
        <dbReference type="SMART" id="SM01264"/>
    </source>
</evidence>
<dbReference type="InterPro" id="IPR011249">
    <property type="entry name" value="Metalloenz_LuxS/M16"/>
</dbReference>
<dbReference type="AlphaFoldDB" id="A0A2X2THN3"/>
<dbReference type="GO" id="GO:0046872">
    <property type="term" value="F:metal ion binding"/>
    <property type="evidence" value="ECO:0007669"/>
    <property type="project" value="InterPro"/>
</dbReference>
<protein>
    <submittedName>
        <fullName evidence="2">Predicted Zn-dependent peptidases, insulinase-like</fullName>
    </submittedName>
</protein>
<keyword evidence="3" id="KW-1185">Reference proteome</keyword>
<evidence type="ECO:0000313" key="3">
    <source>
        <dbReference type="Proteomes" id="UP000251853"/>
    </source>
</evidence>
<dbReference type="Pfam" id="PF08367">
    <property type="entry name" value="M16C_assoc"/>
    <property type="match status" value="1"/>
</dbReference>
<dbReference type="GO" id="GO:0016485">
    <property type="term" value="P:protein processing"/>
    <property type="evidence" value="ECO:0007669"/>
    <property type="project" value="TreeGrafter"/>
</dbReference>
<dbReference type="PANTHER" id="PTHR43016">
    <property type="entry name" value="PRESEQUENCE PROTEASE"/>
    <property type="match status" value="1"/>
</dbReference>
<feature type="domain" description="Peptidase M16C associated" evidence="1">
    <location>
        <begin position="172"/>
        <end position="417"/>
    </location>
</feature>
<name>A0A2X2THN3_9FIRM</name>
<dbReference type="Gene3D" id="3.30.830.10">
    <property type="entry name" value="Metalloenzyme, LuxS/M16 peptidase-like"/>
    <property type="match status" value="3"/>
</dbReference>
<dbReference type="InterPro" id="IPR013578">
    <property type="entry name" value="Peptidase_M16C_assoc"/>
</dbReference>
<evidence type="ECO:0000313" key="2">
    <source>
        <dbReference type="EMBL" id="SQB03878.1"/>
    </source>
</evidence>
<dbReference type="Proteomes" id="UP000251853">
    <property type="component" value="Unassembled WGS sequence"/>
</dbReference>
<sequence>MDYGIDLSGCTKEELIYWDLFADILDNDTSPWHRYAREMGLNHVMEVYLDILLPHPSLKFRLRNGDSCLREAFLDSIRKALKDICRDGLSPKLYRASMKENRLTDSLTREAPHLGFNLSEEIGRYWSTTGRTDYFQLYEEAFRRFEEDSDQAIIKKLAATALHPRASALVVTEPVPGLAEQLEEEKEQYLNEKLASMTAAEQKQLIEETAAFHDWNSRQRSNMDFIIRPQDLPEPAKPCSFTKRQWGTITCYTSPSPSQGVGSYQLYFDISRIEKDDLNYLTLYQMLLTELDTKRFTVEQQKNLEQEYLHDCTFDELYPARKAGPQNHPMMSVFWFGLTEDFEAGLDFLLDVMGGGDYGDTDTIIQVLEKYLPDYDQSKGDNASALAFSLSEGYTRQECRFRNMLNSQENYYFLKDVLKRLKEDPDFGTMAASKLKTISHTILNRRGLVFLAAASPDVLGNLEQAAVDILGRLPVFKEDHDSLAPAIWIPDQKQRLAVCVEASCQETRLMGDFYENPGFKGRYLPFLMAVADKYLKPAIRYQGGAYDSGIDFYIPAGYFSLWSTADPEVRSTQKLFLATGAQLMELPLTRGELDGYILNAYAQALPPSGTLSTRMRHMRRDMVNMDSCKINEMISDIRNADLCHQQEAARIIDEILGRSAIVTVGNEKCIMKDKDVFDQVLIYHTDYA</sequence>
<accession>A0A2X2THN3</accession>
<proteinExistence type="predicted"/>
<organism evidence="2 3">
    <name type="scientific">Enterocloster clostridioformis</name>
    <dbReference type="NCBI Taxonomy" id="1531"/>
    <lineage>
        <taxon>Bacteria</taxon>
        <taxon>Bacillati</taxon>
        <taxon>Bacillota</taxon>
        <taxon>Clostridia</taxon>
        <taxon>Lachnospirales</taxon>
        <taxon>Lachnospiraceae</taxon>
        <taxon>Enterocloster</taxon>
    </lineage>
</organism>
<dbReference type="GO" id="GO:0004222">
    <property type="term" value="F:metalloendopeptidase activity"/>
    <property type="evidence" value="ECO:0007669"/>
    <property type="project" value="TreeGrafter"/>
</dbReference>
<dbReference type="SMART" id="SM01264">
    <property type="entry name" value="M16C_associated"/>
    <property type="match status" value="1"/>
</dbReference>
<reference evidence="2 3" key="1">
    <citation type="submission" date="2018-06" db="EMBL/GenBank/DDBJ databases">
        <authorList>
            <consortium name="Pathogen Informatics"/>
            <person name="Doyle S."/>
        </authorList>
    </citation>
    <scope>NUCLEOTIDE SEQUENCE [LARGE SCALE GENOMIC DNA]</scope>
    <source>
        <strain evidence="2 3">NCTC11224</strain>
    </source>
</reference>
<dbReference type="SUPFAM" id="SSF63411">
    <property type="entry name" value="LuxS/MPP-like metallohydrolase"/>
    <property type="match status" value="3"/>
</dbReference>